<keyword evidence="2" id="KW-1185">Reference proteome</keyword>
<dbReference type="AlphaFoldDB" id="A0AA39W650"/>
<reference evidence="1" key="2">
    <citation type="submission" date="2023-06" db="EMBL/GenBank/DDBJ databases">
        <authorList>
            <person name="Swenson N.G."/>
            <person name="Wegrzyn J.L."/>
            <person name="Mcevoy S.L."/>
        </authorList>
    </citation>
    <scope>NUCLEOTIDE SEQUENCE</scope>
    <source>
        <strain evidence="1">NS2018</strain>
        <tissue evidence="1">Leaf</tissue>
    </source>
</reference>
<name>A0AA39W650_ACESA</name>
<comment type="caution">
    <text evidence="1">The sequence shown here is derived from an EMBL/GenBank/DDBJ whole genome shotgun (WGS) entry which is preliminary data.</text>
</comment>
<dbReference type="Proteomes" id="UP001168877">
    <property type="component" value="Unassembled WGS sequence"/>
</dbReference>
<gene>
    <name evidence="1" type="ORF">LWI29_036948</name>
</gene>
<accession>A0AA39W650</accession>
<proteinExistence type="predicted"/>
<dbReference type="Gene3D" id="3.40.50.2000">
    <property type="entry name" value="Glycogen Phosphorylase B"/>
    <property type="match status" value="1"/>
</dbReference>
<evidence type="ECO:0000313" key="2">
    <source>
        <dbReference type="Proteomes" id="UP001168877"/>
    </source>
</evidence>
<dbReference type="EMBL" id="JAUESC010000003">
    <property type="protein sequence ID" value="KAK0602786.1"/>
    <property type="molecule type" value="Genomic_DNA"/>
</dbReference>
<sequence>MPDKVKELIEQVNARESSDKFTCIVEIRFLDGPANCKGDGNSGATFSATAAIWKYNKKQMLELSPTMPTVHTSHFAWPGFGQMKKLFFEYAYTKNKSLQLADWALCNSTYELEHATLTQSQRSDQ</sequence>
<evidence type="ECO:0000313" key="1">
    <source>
        <dbReference type="EMBL" id="KAK0602786.1"/>
    </source>
</evidence>
<organism evidence="1 2">
    <name type="scientific">Acer saccharum</name>
    <name type="common">Sugar maple</name>
    <dbReference type="NCBI Taxonomy" id="4024"/>
    <lineage>
        <taxon>Eukaryota</taxon>
        <taxon>Viridiplantae</taxon>
        <taxon>Streptophyta</taxon>
        <taxon>Embryophyta</taxon>
        <taxon>Tracheophyta</taxon>
        <taxon>Spermatophyta</taxon>
        <taxon>Magnoliopsida</taxon>
        <taxon>eudicotyledons</taxon>
        <taxon>Gunneridae</taxon>
        <taxon>Pentapetalae</taxon>
        <taxon>rosids</taxon>
        <taxon>malvids</taxon>
        <taxon>Sapindales</taxon>
        <taxon>Sapindaceae</taxon>
        <taxon>Hippocastanoideae</taxon>
        <taxon>Acereae</taxon>
        <taxon>Acer</taxon>
    </lineage>
</organism>
<reference evidence="1" key="1">
    <citation type="journal article" date="2022" name="Plant J.">
        <title>Strategies of tolerance reflected in two North American maple genomes.</title>
        <authorList>
            <person name="McEvoy S.L."/>
            <person name="Sezen U.U."/>
            <person name="Trouern-Trend A."/>
            <person name="McMahon S.M."/>
            <person name="Schaberg P.G."/>
            <person name="Yang J."/>
            <person name="Wegrzyn J.L."/>
            <person name="Swenson N.G."/>
        </authorList>
    </citation>
    <scope>NUCLEOTIDE SEQUENCE</scope>
    <source>
        <strain evidence="1">NS2018</strain>
    </source>
</reference>
<protein>
    <submittedName>
        <fullName evidence="1">Uncharacterized protein</fullName>
    </submittedName>
</protein>